<organism evidence="2 3">
    <name type="scientific">Acrodontium crateriforme</name>
    <dbReference type="NCBI Taxonomy" id="150365"/>
    <lineage>
        <taxon>Eukaryota</taxon>
        <taxon>Fungi</taxon>
        <taxon>Dikarya</taxon>
        <taxon>Ascomycota</taxon>
        <taxon>Pezizomycotina</taxon>
        <taxon>Dothideomycetes</taxon>
        <taxon>Dothideomycetidae</taxon>
        <taxon>Mycosphaerellales</taxon>
        <taxon>Teratosphaeriaceae</taxon>
        <taxon>Acrodontium</taxon>
    </lineage>
</organism>
<evidence type="ECO:0000256" key="1">
    <source>
        <dbReference type="SAM" id="MobiDB-lite"/>
    </source>
</evidence>
<protein>
    <submittedName>
        <fullName evidence="2">Uncharacterized protein</fullName>
    </submittedName>
</protein>
<dbReference type="AlphaFoldDB" id="A0AAQ3RAC8"/>
<reference evidence="2 3" key="1">
    <citation type="submission" date="2023-11" db="EMBL/GenBank/DDBJ databases">
        <title>An acidophilic fungus is an integral part of prey digestion in a carnivorous sundew plant.</title>
        <authorList>
            <person name="Tsai I.J."/>
        </authorList>
    </citation>
    <scope>NUCLEOTIDE SEQUENCE [LARGE SCALE GENOMIC DNA]</scope>
    <source>
        <strain evidence="2">169a</strain>
    </source>
</reference>
<gene>
    <name evidence="2" type="ORF">R9X50_00691800</name>
</gene>
<dbReference type="Proteomes" id="UP001303373">
    <property type="component" value="Chromosome 12"/>
</dbReference>
<feature type="compositionally biased region" description="Low complexity" evidence="1">
    <location>
        <begin position="179"/>
        <end position="198"/>
    </location>
</feature>
<keyword evidence="3" id="KW-1185">Reference proteome</keyword>
<name>A0AAQ3RAC8_9PEZI</name>
<sequence length="302" mass="32517">MALPRDQRDQQPWSTDEKNYLLAEIIKANSTAPGVLFNVIIANNIPVNWDDLPLPPGRSLAACRNAFGEIARSQGQYSVPAQYGPPQPSYDQKRPFQYDPVYTGPQSTMGREIRPKPSSASSSIQYNQPTPTEPPVKRKRGRPTKASLAERAQAEAQRRGGPGGPSAVPMATPVVQASPPVMTPTITPTIPRPELTLEVKPAPPPPTTRMPISAVLTPTAPKSASHSGSSSGRRKRRSTRSDLDDPQPAEPEYESPYARVSGGEREGVVLGTAAYHSREETTPSHTPRTTHEPPDSGAPSGT</sequence>
<feature type="compositionally biased region" description="Polar residues" evidence="1">
    <location>
        <begin position="118"/>
        <end position="130"/>
    </location>
</feature>
<evidence type="ECO:0000313" key="3">
    <source>
        <dbReference type="Proteomes" id="UP001303373"/>
    </source>
</evidence>
<proteinExistence type="predicted"/>
<evidence type="ECO:0000313" key="2">
    <source>
        <dbReference type="EMBL" id="WPH04034.1"/>
    </source>
</evidence>
<dbReference type="EMBL" id="CP138591">
    <property type="protein sequence ID" value="WPH04034.1"/>
    <property type="molecule type" value="Genomic_DNA"/>
</dbReference>
<accession>A0AAQ3RAC8</accession>
<feature type="compositionally biased region" description="Acidic residues" evidence="1">
    <location>
        <begin position="244"/>
        <end position="253"/>
    </location>
</feature>
<feature type="region of interest" description="Disordered" evidence="1">
    <location>
        <begin position="77"/>
        <end position="302"/>
    </location>
</feature>